<dbReference type="Proteomes" id="UP000243502">
    <property type="component" value="Chromosome 4"/>
</dbReference>
<feature type="compositionally biased region" description="Low complexity" evidence="1">
    <location>
        <begin position="259"/>
        <end position="269"/>
    </location>
</feature>
<feature type="region of interest" description="Disordered" evidence="1">
    <location>
        <begin position="197"/>
        <end position="344"/>
    </location>
</feature>
<feature type="region of interest" description="Disordered" evidence="1">
    <location>
        <begin position="1"/>
        <end position="87"/>
    </location>
</feature>
<feature type="domain" description="Large polyvalent protein-associated" evidence="2">
    <location>
        <begin position="120"/>
        <end position="206"/>
    </location>
</feature>
<protein>
    <recommendedName>
        <fullName evidence="2">Large polyvalent protein-associated domain-containing protein</fullName>
    </recommendedName>
</protein>
<sequence length="594" mass="64898">MNEIEFPADQLNYREVEAANADDASSIRARATPPANEANARDVPGSRESTLDEATQARMKKIRDADRKKYERRAGPGTPEDDGVQPATGIGRVISAKERGNAIRPTPIFERSGYEIPKSVSDRYVAFEGKYLDRKSEAVHFEDKGRSLATASEDRGVIEHMVAIALAKHWGELQLKGSEEFRRQAWIAAELAGMSSRGFKPDAQDRATLQAAREAMRVAAGERSTTDDPARTNMMESTPGTGREREEASGSRTSATANAPGKDPSDPGGASSGGGRRGRKPPSPKPGPAVSPSSASSDANAASGDSKQAQLPLDAEGASPRRTDTGKRARQKAGTGTQKPPAVTAGILVEHGAARFHHDPKENGSYYATVRTESGDRTVWGLDLERAIGESGVQPGELIELERGGSKVVTVKQRQFDEYGRELAPNEVESRRNAWRASSPDLSQLLTPEQRERIDAARREVDERRRIDEARERFLNGEWQYTKAQQATLAAARERIKEQAAREVLEDEIRGLPEEQQERLRGEFESAVAEARAGNRPLDVPMPQVSEATIDAMREQIERERANTSLAPHEQGTEDRQEHATEAGHGAPTLEIDP</sequence>
<evidence type="ECO:0000313" key="3">
    <source>
        <dbReference type="EMBL" id="AUT66772.1"/>
    </source>
</evidence>
<dbReference type="AlphaFoldDB" id="A0A2I8F533"/>
<organism evidence="3 4">
    <name type="scientific">Paraburkholderia terrae</name>
    <dbReference type="NCBI Taxonomy" id="311230"/>
    <lineage>
        <taxon>Bacteria</taxon>
        <taxon>Pseudomonadati</taxon>
        <taxon>Pseudomonadota</taxon>
        <taxon>Betaproteobacteria</taxon>
        <taxon>Burkholderiales</taxon>
        <taxon>Burkholderiaceae</taxon>
        <taxon>Paraburkholderia</taxon>
    </lineage>
</organism>
<feature type="compositionally biased region" description="Low complexity" evidence="1">
    <location>
        <begin position="290"/>
        <end position="307"/>
    </location>
</feature>
<dbReference type="EMBL" id="CP026114">
    <property type="protein sequence ID" value="AUT66772.1"/>
    <property type="molecule type" value="Genomic_DNA"/>
</dbReference>
<evidence type="ECO:0000259" key="2">
    <source>
        <dbReference type="Pfam" id="PF18821"/>
    </source>
</evidence>
<evidence type="ECO:0000313" key="4">
    <source>
        <dbReference type="Proteomes" id="UP000243502"/>
    </source>
</evidence>
<feature type="region of interest" description="Disordered" evidence="1">
    <location>
        <begin position="556"/>
        <end position="594"/>
    </location>
</feature>
<proteinExistence type="predicted"/>
<dbReference type="Pfam" id="PF18821">
    <property type="entry name" value="LPD7"/>
    <property type="match status" value="1"/>
</dbReference>
<gene>
    <name evidence="3" type="ORF">C2L65_45200</name>
</gene>
<name>A0A2I8F533_9BURK</name>
<dbReference type="RefSeq" id="WP_042309062.1">
    <property type="nucleotide sequence ID" value="NZ_CP026114.1"/>
</dbReference>
<feature type="compositionally biased region" description="Basic and acidic residues" evidence="1">
    <location>
        <begin position="571"/>
        <end position="582"/>
    </location>
</feature>
<dbReference type="OrthoDB" id="7235451at2"/>
<feature type="compositionally biased region" description="Basic and acidic residues" evidence="1">
    <location>
        <begin position="62"/>
        <end position="74"/>
    </location>
</feature>
<reference evidence="3 4" key="1">
    <citation type="submission" date="2018-01" db="EMBL/GenBank/DDBJ databases">
        <title>Species boundaries and ecological features among Paraburkholderia terrae DSMZ17804T, P. hospita DSMZ17164T and P. caribensis DSMZ13236T.</title>
        <authorList>
            <person name="Pratama A.A."/>
        </authorList>
    </citation>
    <scope>NUCLEOTIDE SEQUENCE [LARGE SCALE GENOMIC DNA]</scope>
    <source>
        <strain evidence="3 4">DSM 17804</strain>
    </source>
</reference>
<dbReference type="InterPro" id="IPR040677">
    <property type="entry name" value="LPD7"/>
</dbReference>
<dbReference type="KEGG" id="pter:C2L65_45200"/>
<accession>A0A2I8F533</accession>
<evidence type="ECO:0000256" key="1">
    <source>
        <dbReference type="SAM" id="MobiDB-lite"/>
    </source>
</evidence>